<evidence type="ECO:0000313" key="2">
    <source>
        <dbReference type="Proteomes" id="UP000023435"/>
    </source>
</evidence>
<protein>
    <submittedName>
        <fullName evidence="1">Uncharacterized protein</fullName>
    </submittedName>
</protein>
<proteinExistence type="predicted"/>
<sequence>MGGPSVSHGASSLPCIVKTLPAMAGQRRFPPVLKEGPRTFRRAWEARASSSDRRITAVGDALLAAHCRGNGATGR</sequence>
<accession>A0A108U834</accession>
<reference evidence="1 2" key="1">
    <citation type="journal article" date="2014" name="Genome Announc.">
        <title>Draft Genome Sequence of Lysobacter capsici AZ78, a Bacterium Antagonistic to Plant-Pathogenic Oomycetes.</title>
        <authorList>
            <person name="Puopolo G."/>
            <person name="Sonego P."/>
            <person name="Engelen K."/>
            <person name="Pertot I."/>
        </authorList>
    </citation>
    <scope>NUCLEOTIDE SEQUENCE [LARGE SCALE GENOMIC DNA]</scope>
    <source>
        <strain evidence="1 2">AZ78</strain>
    </source>
</reference>
<comment type="caution">
    <text evidence="1">The sequence shown here is derived from an EMBL/GenBank/DDBJ whole genome shotgun (WGS) entry which is preliminary data.</text>
</comment>
<dbReference type="Proteomes" id="UP000023435">
    <property type="component" value="Unassembled WGS sequence"/>
</dbReference>
<name>A0A108U834_9GAMM</name>
<keyword evidence="2" id="KW-1185">Reference proteome</keyword>
<dbReference type="AlphaFoldDB" id="A0A108U834"/>
<organism evidence="1 2">
    <name type="scientific">Lysobacter capsici AZ78</name>
    <dbReference type="NCBI Taxonomy" id="1444315"/>
    <lineage>
        <taxon>Bacteria</taxon>
        <taxon>Pseudomonadati</taxon>
        <taxon>Pseudomonadota</taxon>
        <taxon>Gammaproteobacteria</taxon>
        <taxon>Lysobacterales</taxon>
        <taxon>Lysobacteraceae</taxon>
        <taxon>Lysobacter</taxon>
    </lineage>
</organism>
<evidence type="ECO:0000313" key="1">
    <source>
        <dbReference type="EMBL" id="KWS04277.1"/>
    </source>
</evidence>
<dbReference type="EMBL" id="JAJA02000001">
    <property type="protein sequence ID" value="KWS04277.1"/>
    <property type="molecule type" value="Genomic_DNA"/>
</dbReference>
<gene>
    <name evidence="1" type="ORF">AZ78_1826</name>
</gene>